<name>A0ABP8ZGI9_9ACTN</name>
<comment type="caution">
    <text evidence="3">The sequence shown here is derived from an EMBL/GenBank/DDBJ whole genome shotgun (WGS) entry which is preliminary data.</text>
</comment>
<dbReference type="PROSITE" id="PS51257">
    <property type="entry name" value="PROKAR_LIPOPROTEIN"/>
    <property type="match status" value="1"/>
</dbReference>
<reference evidence="4" key="1">
    <citation type="journal article" date="2019" name="Int. J. Syst. Evol. Microbiol.">
        <title>The Global Catalogue of Microorganisms (GCM) 10K type strain sequencing project: providing services to taxonomists for standard genome sequencing and annotation.</title>
        <authorList>
            <consortium name="The Broad Institute Genomics Platform"/>
            <consortium name="The Broad Institute Genome Sequencing Center for Infectious Disease"/>
            <person name="Wu L."/>
            <person name="Ma J."/>
        </authorList>
    </citation>
    <scope>NUCLEOTIDE SEQUENCE [LARGE SCALE GENOMIC DNA]</scope>
    <source>
        <strain evidence="4">JCM 18077</strain>
    </source>
</reference>
<dbReference type="RefSeq" id="WP_345314141.1">
    <property type="nucleotide sequence ID" value="NZ_BAABIE010000016.1"/>
</dbReference>
<feature type="compositionally biased region" description="Low complexity" evidence="1">
    <location>
        <begin position="18"/>
        <end position="35"/>
    </location>
</feature>
<feature type="region of interest" description="Disordered" evidence="1">
    <location>
        <begin position="18"/>
        <end position="62"/>
    </location>
</feature>
<proteinExistence type="predicted"/>
<evidence type="ECO:0000256" key="1">
    <source>
        <dbReference type="SAM" id="MobiDB-lite"/>
    </source>
</evidence>
<sequence>MKKIIVGVGAAALLLAGCSSTTSAPPRTSTTSTSAEQPSVPAPSTMTDETPEPTMEQPGLPQELDFDLEGDPCEGVASVDIDDKHYECVDGVFRS</sequence>
<dbReference type="Proteomes" id="UP001500822">
    <property type="component" value="Unassembled WGS sequence"/>
</dbReference>
<organism evidence="3 4">
    <name type="scientific">Gordonia alkaliphila</name>
    <dbReference type="NCBI Taxonomy" id="1053547"/>
    <lineage>
        <taxon>Bacteria</taxon>
        <taxon>Bacillati</taxon>
        <taxon>Actinomycetota</taxon>
        <taxon>Actinomycetes</taxon>
        <taxon>Mycobacteriales</taxon>
        <taxon>Gordoniaceae</taxon>
        <taxon>Gordonia</taxon>
    </lineage>
</organism>
<protein>
    <submittedName>
        <fullName evidence="3">Uncharacterized protein</fullName>
    </submittedName>
</protein>
<feature type="chain" id="PRO_5046611729" evidence="2">
    <location>
        <begin position="25"/>
        <end position="95"/>
    </location>
</feature>
<keyword evidence="4" id="KW-1185">Reference proteome</keyword>
<keyword evidence="2" id="KW-0732">Signal</keyword>
<dbReference type="EMBL" id="BAABIE010000016">
    <property type="protein sequence ID" value="GAA4756355.1"/>
    <property type="molecule type" value="Genomic_DNA"/>
</dbReference>
<accession>A0ABP8ZGI9</accession>
<evidence type="ECO:0000313" key="4">
    <source>
        <dbReference type="Proteomes" id="UP001500822"/>
    </source>
</evidence>
<gene>
    <name evidence="3" type="ORF">GCM10023217_30320</name>
</gene>
<evidence type="ECO:0000256" key="2">
    <source>
        <dbReference type="SAM" id="SignalP"/>
    </source>
</evidence>
<feature type="compositionally biased region" description="Low complexity" evidence="1">
    <location>
        <begin position="43"/>
        <end position="58"/>
    </location>
</feature>
<evidence type="ECO:0000313" key="3">
    <source>
        <dbReference type="EMBL" id="GAA4756355.1"/>
    </source>
</evidence>
<feature type="signal peptide" evidence="2">
    <location>
        <begin position="1"/>
        <end position="24"/>
    </location>
</feature>